<feature type="region of interest" description="Disordered" evidence="1">
    <location>
        <begin position="1"/>
        <end position="26"/>
    </location>
</feature>
<evidence type="ECO:0000256" key="1">
    <source>
        <dbReference type="SAM" id="MobiDB-lite"/>
    </source>
</evidence>
<protein>
    <submittedName>
        <fullName evidence="2">Uncharacterized protein</fullName>
    </submittedName>
</protein>
<organism evidence="2 3">
    <name type="scientific">Thermanaerovibrio velox DSM 12556</name>
    <dbReference type="NCBI Taxonomy" id="926567"/>
    <lineage>
        <taxon>Bacteria</taxon>
        <taxon>Thermotogati</taxon>
        <taxon>Synergistota</taxon>
        <taxon>Synergistia</taxon>
        <taxon>Synergistales</taxon>
        <taxon>Synergistaceae</taxon>
        <taxon>Thermanaerovibrio</taxon>
    </lineage>
</organism>
<accession>H0US93</accession>
<gene>
    <name evidence="2" type="ORF">TheveDRAFT_1056</name>
</gene>
<dbReference type="Proteomes" id="UP000005730">
    <property type="component" value="Chromosome"/>
</dbReference>
<reference evidence="2 3" key="1">
    <citation type="submission" date="2011-10" db="EMBL/GenBank/DDBJ databases">
        <title>The Noncontiguous Finished genome of Thermanaerovibrio velox DSM 12556.</title>
        <authorList>
            <consortium name="US DOE Joint Genome Institute (JGI-PGF)"/>
            <person name="Lucas S."/>
            <person name="Copeland A."/>
            <person name="Lapidus A."/>
            <person name="Glavina del Rio T."/>
            <person name="Dalin E."/>
            <person name="Tice H."/>
            <person name="Bruce D."/>
            <person name="Goodwin L."/>
            <person name="Pitluck S."/>
            <person name="Peters L."/>
            <person name="Mikhailova N."/>
            <person name="Teshima H."/>
            <person name="Kyrpides N."/>
            <person name="Mavromatis K."/>
            <person name="Ivanova N."/>
            <person name="Markowitz V."/>
            <person name="Cheng J.-F."/>
            <person name="Hugenholtz P."/>
            <person name="Woyke T."/>
            <person name="Wu D."/>
            <person name="Spring S."/>
            <person name="Brambilla E.-M."/>
            <person name="Klenk H.-P."/>
            <person name="Eisen J.A."/>
        </authorList>
    </citation>
    <scope>NUCLEOTIDE SEQUENCE [LARGE SCALE GENOMIC DNA]</scope>
    <source>
        <strain evidence="2 3">DSM 12556</strain>
    </source>
</reference>
<evidence type="ECO:0000313" key="2">
    <source>
        <dbReference type="EMBL" id="EHM10182.1"/>
    </source>
</evidence>
<dbReference type="eggNOG" id="ENOG502ZXC1">
    <property type="taxonomic scope" value="Bacteria"/>
</dbReference>
<dbReference type="EMBL" id="CM001377">
    <property type="protein sequence ID" value="EHM10182.1"/>
    <property type="molecule type" value="Genomic_DNA"/>
</dbReference>
<dbReference type="HOGENOM" id="CLU_2393389_0_0_0"/>
<evidence type="ECO:0000313" key="3">
    <source>
        <dbReference type="Proteomes" id="UP000005730"/>
    </source>
</evidence>
<sequence length="92" mass="10542">MVDKSASGSDKPKRARRPRRSPEELLADLERRRAKLEKRLMKKNQETVMALGYAFLKAVGKDLSSLDSSESSRIISEQDYALQFVRRLMGKD</sequence>
<keyword evidence="3" id="KW-1185">Reference proteome</keyword>
<dbReference type="RefSeq" id="WP_006583676.1">
    <property type="nucleotide sequence ID" value="NZ_CM001377.1"/>
</dbReference>
<dbReference type="AlphaFoldDB" id="H0US93"/>
<proteinExistence type="predicted"/>
<name>H0US93_9BACT</name>